<dbReference type="SMART" id="SM00893">
    <property type="entry name" value="ETF"/>
    <property type="match status" value="1"/>
</dbReference>
<comment type="cofactor">
    <cofactor evidence="3">
        <name>FAD</name>
        <dbReference type="ChEBI" id="CHEBI:57692"/>
    </cofactor>
    <text evidence="3">Binds 1 FAD per dimer.</text>
</comment>
<comment type="similarity">
    <text evidence="1">Belongs to the ETF alpha-subunit/FixB family.</text>
</comment>
<dbReference type="InterPro" id="IPR001308">
    <property type="entry name" value="ETF_a/FixB"/>
</dbReference>
<keyword evidence="3" id="KW-0274">FAD</keyword>
<keyword evidence="2" id="KW-0249">Electron transport</keyword>
<dbReference type="OrthoDB" id="9770286at2"/>
<dbReference type="GO" id="GO:0009055">
    <property type="term" value="F:electron transfer activity"/>
    <property type="evidence" value="ECO:0007669"/>
    <property type="project" value="InterPro"/>
</dbReference>
<evidence type="ECO:0000256" key="3">
    <source>
        <dbReference type="PIRSR" id="PIRSR000089-1"/>
    </source>
</evidence>
<protein>
    <submittedName>
        <fullName evidence="5">Electron transfer flavoprotein subunit alpha</fullName>
    </submittedName>
</protein>
<feature type="binding site" evidence="3">
    <location>
        <begin position="253"/>
        <end position="257"/>
    </location>
    <ligand>
        <name>FAD</name>
        <dbReference type="ChEBI" id="CHEBI:57692"/>
    </ligand>
</feature>
<dbReference type="InterPro" id="IPR014729">
    <property type="entry name" value="Rossmann-like_a/b/a_fold"/>
</dbReference>
<dbReference type="GO" id="GO:0033539">
    <property type="term" value="P:fatty acid beta-oxidation using acyl-CoA dehydrogenase"/>
    <property type="evidence" value="ECO:0007669"/>
    <property type="project" value="TreeGrafter"/>
</dbReference>
<sequence>MERTIYVIAEHACGEISPVTFELLAFAAQIRTFRPLPISVLILGQDVSGMAEEIAASEGADITALEIPELGNYNGEVYRQVLADFFETEAPALICAGHTATGTDFAPGLAIRLGAASITNIRGVAEHETRLCFDRSICNGARTARVLPRTETAVLNVQPGVFRRTGPVSPRPGTVRIRRTEYAARKLRCTGIRPSQADPGALSDADVVVSAGNGVGDAENIGLVYRLAGLFPKSAVGGSRIVCDRGWLAYGQQVGVTGATVAPKLYIACGISGAPQHLSGMSGSAFIVAINTDVRAAMMSVADVCVTEDLATFIPTFIEACNAAASGSKEEDHG</sequence>
<dbReference type="PIRSF" id="PIRSF000089">
    <property type="entry name" value="Electra_flavoP_a"/>
    <property type="match status" value="1"/>
</dbReference>
<dbReference type="PANTHER" id="PTHR43153:SF1">
    <property type="entry name" value="ELECTRON TRANSFER FLAVOPROTEIN SUBUNIT ALPHA, MITOCHONDRIAL"/>
    <property type="match status" value="1"/>
</dbReference>
<keyword evidence="3" id="KW-0285">Flavoprotein</keyword>
<keyword evidence="2" id="KW-0813">Transport</keyword>
<feature type="binding site" evidence="3">
    <location>
        <begin position="270"/>
        <end position="277"/>
    </location>
    <ligand>
        <name>FAD</name>
        <dbReference type="ChEBI" id="CHEBI:57692"/>
    </ligand>
</feature>
<dbReference type="InterPro" id="IPR014730">
    <property type="entry name" value="ETF_a/b_N"/>
</dbReference>
<dbReference type="InterPro" id="IPR029035">
    <property type="entry name" value="DHS-like_NAD/FAD-binding_dom"/>
</dbReference>
<dbReference type="Pfam" id="PF01012">
    <property type="entry name" value="ETF"/>
    <property type="match status" value="1"/>
</dbReference>
<dbReference type="PANTHER" id="PTHR43153">
    <property type="entry name" value="ELECTRON TRANSFER FLAVOPROTEIN ALPHA"/>
    <property type="match status" value="1"/>
</dbReference>
<evidence type="ECO:0000256" key="1">
    <source>
        <dbReference type="ARBA" id="ARBA00005817"/>
    </source>
</evidence>
<reference evidence="6" key="2">
    <citation type="submission" date="2019-01" db="EMBL/GenBank/DDBJ databases">
        <title>Genome sequence of Desulfonema ishimotonii strain Tokyo 01.</title>
        <authorList>
            <person name="Fukui M."/>
        </authorList>
    </citation>
    <scope>NUCLEOTIDE SEQUENCE [LARGE SCALE GENOMIC DNA]</scope>
    <source>
        <strain evidence="6">Tokyo 01</strain>
    </source>
</reference>
<comment type="caution">
    <text evidence="5">The sequence shown here is derived from an EMBL/GenBank/DDBJ whole genome shotgun (WGS) entry which is preliminary data.</text>
</comment>
<keyword evidence="6" id="KW-1185">Reference proteome</keyword>
<evidence type="ECO:0000313" key="6">
    <source>
        <dbReference type="Proteomes" id="UP000288096"/>
    </source>
</evidence>
<dbReference type="Gene3D" id="3.40.50.1220">
    <property type="entry name" value="TPP-binding domain"/>
    <property type="match status" value="1"/>
</dbReference>
<dbReference type="Gene3D" id="3.40.50.620">
    <property type="entry name" value="HUPs"/>
    <property type="match status" value="1"/>
</dbReference>
<feature type="domain" description="Electron transfer flavoprotein alpha/beta-subunit N-terminal" evidence="4">
    <location>
        <begin position="5"/>
        <end position="191"/>
    </location>
</feature>
<reference evidence="6" key="1">
    <citation type="submission" date="2017-11" db="EMBL/GenBank/DDBJ databases">
        <authorList>
            <person name="Watanabe M."/>
            <person name="Kojima H."/>
        </authorList>
    </citation>
    <scope>NUCLEOTIDE SEQUENCE [LARGE SCALE GENOMIC DNA]</scope>
    <source>
        <strain evidence="6">Tokyo 01</strain>
    </source>
</reference>
<feature type="binding site" evidence="3">
    <location>
        <begin position="239"/>
        <end position="240"/>
    </location>
    <ligand>
        <name>FAD</name>
        <dbReference type="ChEBI" id="CHEBI:57692"/>
    </ligand>
</feature>
<dbReference type="RefSeq" id="WP_124326739.1">
    <property type="nucleotide sequence ID" value="NZ_BEXT01000001.1"/>
</dbReference>
<proteinExistence type="inferred from homology"/>
<dbReference type="SUPFAM" id="SSF52402">
    <property type="entry name" value="Adenine nucleotide alpha hydrolases-like"/>
    <property type="match status" value="1"/>
</dbReference>
<evidence type="ECO:0000313" key="5">
    <source>
        <dbReference type="EMBL" id="GBC59211.1"/>
    </source>
</evidence>
<dbReference type="Pfam" id="PF00766">
    <property type="entry name" value="ETF_alpha"/>
    <property type="match status" value="1"/>
</dbReference>
<name>A0A401FQF6_9BACT</name>
<organism evidence="5 6">
    <name type="scientific">Desulfonema ishimotonii</name>
    <dbReference type="NCBI Taxonomy" id="45657"/>
    <lineage>
        <taxon>Bacteria</taxon>
        <taxon>Pseudomonadati</taxon>
        <taxon>Thermodesulfobacteriota</taxon>
        <taxon>Desulfobacteria</taxon>
        <taxon>Desulfobacterales</taxon>
        <taxon>Desulfococcaceae</taxon>
        <taxon>Desulfonema</taxon>
    </lineage>
</organism>
<dbReference type="GO" id="GO:0050660">
    <property type="term" value="F:flavin adenine dinucleotide binding"/>
    <property type="evidence" value="ECO:0007669"/>
    <property type="project" value="InterPro"/>
</dbReference>
<feature type="binding site" evidence="3">
    <location>
        <position position="291"/>
    </location>
    <ligand>
        <name>FAD</name>
        <dbReference type="ChEBI" id="CHEBI:57692"/>
    </ligand>
</feature>
<dbReference type="InterPro" id="IPR014731">
    <property type="entry name" value="ETF_asu_C"/>
</dbReference>
<dbReference type="Proteomes" id="UP000288096">
    <property type="component" value="Unassembled WGS sequence"/>
</dbReference>
<accession>A0A401FQF6</accession>
<dbReference type="AlphaFoldDB" id="A0A401FQF6"/>
<dbReference type="EMBL" id="BEXT01000001">
    <property type="protein sequence ID" value="GBC59211.1"/>
    <property type="molecule type" value="Genomic_DNA"/>
</dbReference>
<gene>
    <name evidence="5" type="ORF">DENIS_0147</name>
</gene>
<evidence type="ECO:0000259" key="4">
    <source>
        <dbReference type="SMART" id="SM00893"/>
    </source>
</evidence>
<evidence type="ECO:0000256" key="2">
    <source>
        <dbReference type="ARBA" id="ARBA00022982"/>
    </source>
</evidence>
<dbReference type="SUPFAM" id="SSF52467">
    <property type="entry name" value="DHS-like NAD/FAD-binding domain"/>
    <property type="match status" value="1"/>
</dbReference>